<evidence type="ECO:0000256" key="2">
    <source>
        <dbReference type="ARBA" id="ARBA00012176"/>
    </source>
</evidence>
<dbReference type="InterPro" id="IPR024078">
    <property type="entry name" value="LmbE-like_dom_sf"/>
</dbReference>
<evidence type="ECO:0000256" key="1">
    <source>
        <dbReference type="ARBA" id="ARBA00006066"/>
    </source>
</evidence>
<dbReference type="InterPro" id="IPR003737">
    <property type="entry name" value="GlcNAc_PI_deacetylase-related"/>
</dbReference>
<name>A0A9Q1CE76_HOLLE</name>
<dbReference type="Proteomes" id="UP001152320">
    <property type="component" value="Chromosome 4"/>
</dbReference>
<dbReference type="PANTHER" id="PTHR12993:SF11">
    <property type="entry name" value="N-ACETYLGLUCOSAMINYL-PHOSPHATIDYLINOSITOL DE-N-ACETYLASE"/>
    <property type="match status" value="1"/>
</dbReference>
<dbReference type="SUPFAM" id="SSF102588">
    <property type="entry name" value="LmbE-like"/>
    <property type="match status" value="1"/>
</dbReference>
<accession>A0A9Q1CE76</accession>
<comment type="caution">
    <text evidence="3">The sequence shown here is derived from an EMBL/GenBank/DDBJ whole genome shotgun (WGS) entry which is preliminary data.</text>
</comment>
<comment type="similarity">
    <text evidence="1">Belongs to the PIGL family.</text>
</comment>
<dbReference type="EMBL" id="JAIZAY010000004">
    <property type="protein sequence ID" value="KAJ8043326.1"/>
    <property type="molecule type" value="Genomic_DNA"/>
</dbReference>
<gene>
    <name evidence="3" type="ORF">HOLleu_10357</name>
</gene>
<evidence type="ECO:0000313" key="4">
    <source>
        <dbReference type="Proteomes" id="UP001152320"/>
    </source>
</evidence>
<dbReference type="EC" id="3.5.1.89" evidence="2"/>
<dbReference type="GO" id="GO:0000225">
    <property type="term" value="F:N-acetylglucosaminylphosphatidylinositol deacetylase activity"/>
    <property type="evidence" value="ECO:0007669"/>
    <property type="project" value="UniProtKB-EC"/>
</dbReference>
<protein>
    <recommendedName>
        <fullName evidence="2">N-acetylglucosaminylphosphatidylinositol deacetylase</fullName>
        <ecNumber evidence="2">3.5.1.89</ecNumber>
    </recommendedName>
</protein>
<organism evidence="3 4">
    <name type="scientific">Holothuria leucospilota</name>
    <name type="common">Black long sea cucumber</name>
    <name type="synonym">Mertensiothuria leucospilota</name>
    <dbReference type="NCBI Taxonomy" id="206669"/>
    <lineage>
        <taxon>Eukaryota</taxon>
        <taxon>Metazoa</taxon>
        <taxon>Echinodermata</taxon>
        <taxon>Eleutherozoa</taxon>
        <taxon>Echinozoa</taxon>
        <taxon>Holothuroidea</taxon>
        <taxon>Aspidochirotacea</taxon>
        <taxon>Aspidochirotida</taxon>
        <taxon>Holothuriidae</taxon>
        <taxon>Holothuria</taxon>
    </lineage>
</organism>
<dbReference type="GO" id="GO:0005783">
    <property type="term" value="C:endoplasmic reticulum"/>
    <property type="evidence" value="ECO:0007669"/>
    <property type="project" value="TreeGrafter"/>
</dbReference>
<proteinExistence type="inferred from homology"/>
<reference evidence="3" key="1">
    <citation type="submission" date="2021-10" db="EMBL/GenBank/DDBJ databases">
        <title>Tropical sea cucumber genome reveals ecological adaptation and Cuvierian tubules defense mechanism.</title>
        <authorList>
            <person name="Chen T."/>
        </authorList>
    </citation>
    <scope>NUCLEOTIDE SEQUENCE</scope>
    <source>
        <strain evidence="3">Nanhai2018</strain>
        <tissue evidence="3">Muscle</tissue>
    </source>
</reference>
<keyword evidence="4" id="KW-1185">Reference proteome</keyword>
<dbReference type="PANTHER" id="PTHR12993">
    <property type="entry name" value="N-ACETYLGLUCOSAMINYL-PHOSPHATIDYLINOSITOL DE-N-ACETYLASE-RELATED"/>
    <property type="match status" value="1"/>
</dbReference>
<dbReference type="AlphaFoldDB" id="A0A9Q1CE76"/>
<evidence type="ECO:0000313" key="3">
    <source>
        <dbReference type="EMBL" id="KAJ8043326.1"/>
    </source>
</evidence>
<dbReference type="Gene3D" id="3.40.50.10320">
    <property type="entry name" value="LmbE-like"/>
    <property type="match status" value="1"/>
</dbReference>
<dbReference type="OrthoDB" id="440160at2759"/>
<sequence length="282" mass="32250">MMFAFENAFSLVVLAVSICFFIYAAALLSRRQAFVSPHHILQRKAKVRHPRRRKKVPSETSNVLLVIAHPDDECMFFGPTLLSHGNDVNTVVNLLCLSTGDFYGEGERRQKELYQSCEIFGIPAENVTILNNEMLQDDPLVFWDTNLVAKEILIEVQRKEIVKIITFDCYGASGHKNHISVYRAVRTKYFACSFLAGTRAFCLETVTFLRHYISFLDLPLSLISAAVRGSRVLLSSPFEVLTTQRAMKAHWSQFVWFRVLNIMFSRYLVVNTLKTITRNSPT</sequence>
<dbReference type="Pfam" id="PF02585">
    <property type="entry name" value="PIG-L"/>
    <property type="match status" value="1"/>
</dbReference>